<comment type="similarity">
    <text evidence="1">Belongs to the glycosyl hydrolase 16 family.</text>
</comment>
<dbReference type="Gene3D" id="2.150.10.10">
    <property type="entry name" value="Serralysin-like metalloprotease, C-terminal"/>
    <property type="match status" value="2"/>
</dbReference>
<dbReference type="PANTHER" id="PTHR10963:SF60">
    <property type="entry name" value="GRAM-NEGATIVE BACTERIA-BINDING PROTEIN 1-RELATED"/>
    <property type="match status" value="1"/>
</dbReference>
<evidence type="ECO:0000256" key="1">
    <source>
        <dbReference type="ARBA" id="ARBA00006865"/>
    </source>
</evidence>
<evidence type="ECO:0000259" key="2">
    <source>
        <dbReference type="PROSITE" id="PS51762"/>
    </source>
</evidence>
<sequence length="448" mass="48837">MTLTLNDQTYVLTFQDDFDTARIWDGIGDGDIWATSYRPHQDDARNIAANGELQYYVDPDMTDFENPIAFNNGTAQITATPLTPAQSALANGAEYSSAILTSEMSFGFTYGYIEMRADIPAQTGFWSSLWLLPTSGEWTSEIDIFEIRGAEAGTIHTNYWQDQGGTMTPDADYTQNTDAGAGFHTYGLLWTEDTLQWFYDGTLIREASVTLDQEMQILLSLAVGGFGGDTDASTDYTDPYSIDYIRIYELESSDTRNDALTGDFISHDLKNGTNNSEELYGTRFDDTIKGRKGDDTLYGRSGADKLRGNKGEDSLFGGDGADNLGGGQDNDHLIGGAGADTLTGGKGTDHMWGGDYGADATTDTFVFSADSGTDYIHDFESDHDLVKLRHYENGNWDDLQLALSDQGWAVQIDLASLGGTTGDTLYLVGANMADLSTDNFIFVDPVLG</sequence>
<comment type="caution">
    <text evidence="3">The sequence shown here is derived from an EMBL/GenBank/DDBJ whole genome shotgun (WGS) entry which is preliminary data.</text>
</comment>
<dbReference type="InterPro" id="IPR013320">
    <property type="entry name" value="ConA-like_dom_sf"/>
</dbReference>
<dbReference type="InterPro" id="IPR011049">
    <property type="entry name" value="Serralysin-like_metalloprot_C"/>
</dbReference>
<dbReference type="Pfam" id="PF00353">
    <property type="entry name" value="HemolysinCabind"/>
    <property type="match status" value="2"/>
</dbReference>
<dbReference type="Proteomes" id="UP001156694">
    <property type="component" value="Unassembled WGS sequence"/>
</dbReference>
<dbReference type="CDD" id="cd08023">
    <property type="entry name" value="GH16_laminarinase_like"/>
    <property type="match status" value="1"/>
</dbReference>
<dbReference type="InterPro" id="IPR050546">
    <property type="entry name" value="Glycosyl_Hydrlase_16"/>
</dbReference>
<evidence type="ECO:0000313" key="4">
    <source>
        <dbReference type="Proteomes" id="UP001156694"/>
    </source>
</evidence>
<protein>
    <recommendedName>
        <fullName evidence="2">GH16 domain-containing protein</fullName>
    </recommendedName>
</protein>
<reference evidence="4" key="1">
    <citation type="journal article" date="2019" name="Int. J. Syst. Evol. Microbiol.">
        <title>The Global Catalogue of Microorganisms (GCM) 10K type strain sequencing project: providing services to taxonomists for standard genome sequencing and annotation.</title>
        <authorList>
            <consortium name="The Broad Institute Genomics Platform"/>
            <consortium name="The Broad Institute Genome Sequencing Center for Infectious Disease"/>
            <person name="Wu L."/>
            <person name="Ma J."/>
        </authorList>
    </citation>
    <scope>NUCLEOTIDE SEQUENCE [LARGE SCALE GENOMIC DNA]</scope>
    <source>
        <strain evidence="4">NBRC 110140</strain>
    </source>
</reference>
<dbReference type="PROSITE" id="PS00330">
    <property type="entry name" value="HEMOLYSIN_CALCIUM"/>
    <property type="match status" value="2"/>
</dbReference>
<dbReference type="PANTHER" id="PTHR10963">
    <property type="entry name" value="GLYCOSYL HYDROLASE-RELATED"/>
    <property type="match status" value="1"/>
</dbReference>
<dbReference type="PRINTS" id="PR00313">
    <property type="entry name" value="CABNDNGRPT"/>
</dbReference>
<feature type="domain" description="GH16" evidence="2">
    <location>
        <begin position="31"/>
        <end position="253"/>
    </location>
</feature>
<dbReference type="Pfam" id="PF00722">
    <property type="entry name" value="Glyco_hydro_16"/>
    <property type="match status" value="1"/>
</dbReference>
<dbReference type="InterPro" id="IPR001343">
    <property type="entry name" value="Hemolysn_Ca-bd"/>
</dbReference>
<dbReference type="EMBL" id="BSNN01000005">
    <property type="protein sequence ID" value="GLQ35801.1"/>
    <property type="molecule type" value="Genomic_DNA"/>
</dbReference>
<keyword evidence="4" id="KW-1185">Reference proteome</keyword>
<evidence type="ECO:0000313" key="3">
    <source>
        <dbReference type="EMBL" id="GLQ35801.1"/>
    </source>
</evidence>
<name>A0ABQ5VXL0_9RHOB</name>
<dbReference type="SUPFAM" id="SSF49899">
    <property type="entry name" value="Concanavalin A-like lectins/glucanases"/>
    <property type="match status" value="1"/>
</dbReference>
<dbReference type="Gene3D" id="2.60.120.200">
    <property type="match status" value="1"/>
</dbReference>
<dbReference type="PROSITE" id="PS51762">
    <property type="entry name" value="GH16_2"/>
    <property type="match status" value="1"/>
</dbReference>
<dbReference type="SUPFAM" id="SSF51120">
    <property type="entry name" value="beta-Roll"/>
    <property type="match status" value="1"/>
</dbReference>
<dbReference type="InterPro" id="IPR018511">
    <property type="entry name" value="Hemolysin-typ_Ca-bd_CS"/>
</dbReference>
<organism evidence="3 4">
    <name type="scientific">Amylibacter marinus</name>
    <dbReference type="NCBI Taxonomy" id="1475483"/>
    <lineage>
        <taxon>Bacteria</taxon>
        <taxon>Pseudomonadati</taxon>
        <taxon>Pseudomonadota</taxon>
        <taxon>Alphaproteobacteria</taxon>
        <taxon>Rhodobacterales</taxon>
        <taxon>Paracoccaceae</taxon>
        <taxon>Amylibacter</taxon>
    </lineage>
</organism>
<dbReference type="InterPro" id="IPR000757">
    <property type="entry name" value="Beta-glucanase-like"/>
</dbReference>
<gene>
    <name evidence="3" type="ORF">GCM10007939_20840</name>
</gene>
<proteinExistence type="inferred from homology"/>
<dbReference type="RefSeq" id="WP_284378785.1">
    <property type="nucleotide sequence ID" value="NZ_BSNN01000005.1"/>
</dbReference>
<accession>A0ABQ5VXL0</accession>